<evidence type="ECO:0000313" key="29">
    <source>
        <dbReference type="Proteomes" id="UP000007468"/>
    </source>
</evidence>
<evidence type="ECO:0000256" key="22">
    <source>
        <dbReference type="ARBA" id="ARBA00044985"/>
    </source>
</evidence>
<evidence type="ECO:0000256" key="6">
    <source>
        <dbReference type="ARBA" id="ARBA00022989"/>
    </source>
</evidence>
<protein>
    <recommendedName>
        <fullName evidence="22">Lysosomal dipeptide transporter MFSD1</fullName>
    </recommendedName>
    <alternativeName>
        <fullName evidence="23">Major facilitator superfamily domain-containing protein 1</fullName>
    </alternativeName>
</protein>
<comment type="function">
    <text evidence="24">Lysosomal dipeptide uniporter that selectively exports lysine, arginine or histidine-containing dipeptides with a net positive charge from the lysosome lumen into the cytosol. Could play a role in a specific type of protein O-glycosylation indirectly regulating macrophages migration and tissue invasion. Also essential for liver homeostasis.</text>
</comment>
<keyword evidence="4" id="KW-0813">Transport</keyword>
<dbReference type="PANTHER" id="PTHR23512:SF3">
    <property type="entry name" value="MAJOR FACILITATOR SUPERFAMILY DOMAIN-CONTAINING PROTEIN 1"/>
    <property type="match status" value="1"/>
</dbReference>
<evidence type="ECO:0000256" key="17">
    <source>
        <dbReference type="ARBA" id="ARBA00044900"/>
    </source>
</evidence>
<gene>
    <name evidence="28" type="ordered locus">HMPREF0389_00378</name>
</gene>
<dbReference type="SUPFAM" id="SSF103473">
    <property type="entry name" value="MFS general substrate transporter"/>
    <property type="match status" value="1"/>
</dbReference>
<evidence type="ECO:0000256" key="7">
    <source>
        <dbReference type="ARBA" id="ARBA00023136"/>
    </source>
</evidence>
<comment type="catalytic activity">
    <reaction evidence="16">
        <text>L-arginyl-L-alpha-amino acid(out) = L-arginyl-L-alpha-amino acid(in)</text>
        <dbReference type="Rhea" id="RHEA:79371"/>
        <dbReference type="ChEBI" id="CHEBI:84315"/>
    </reaction>
</comment>
<evidence type="ECO:0000256" key="23">
    <source>
        <dbReference type="ARBA" id="ARBA00045018"/>
    </source>
</evidence>
<evidence type="ECO:0000256" key="13">
    <source>
        <dbReference type="ARBA" id="ARBA00044891"/>
    </source>
</evidence>
<comment type="catalytic activity">
    <reaction evidence="13">
        <text>L-lysyl-L-alpha-amino acid(out) = L-lysyl-L-alpha-amino acid(in)</text>
        <dbReference type="Rhea" id="RHEA:79387"/>
        <dbReference type="ChEBI" id="CHEBI:229965"/>
    </reaction>
</comment>
<evidence type="ECO:0000256" key="25">
    <source>
        <dbReference type="ARBA" id="ARBA00046376"/>
    </source>
</evidence>
<evidence type="ECO:0000256" key="8">
    <source>
        <dbReference type="ARBA" id="ARBA00023228"/>
    </source>
</evidence>
<evidence type="ECO:0000256" key="19">
    <source>
        <dbReference type="ARBA" id="ARBA00044912"/>
    </source>
</evidence>
<proteinExistence type="inferred from homology"/>
<feature type="transmembrane region" description="Helical" evidence="26">
    <location>
        <begin position="327"/>
        <end position="352"/>
    </location>
</feature>
<dbReference type="InterPro" id="IPR052187">
    <property type="entry name" value="MFSD1"/>
</dbReference>
<feature type="domain" description="Major facilitator superfamily (MFS) profile" evidence="27">
    <location>
        <begin position="35"/>
        <end position="419"/>
    </location>
</feature>
<comment type="catalytic activity">
    <reaction evidence="19">
        <text>L-histidyl-L-alpha-amino acid(out) = L-histidyl-L-alpha-amino acid(in)</text>
        <dbReference type="Rhea" id="RHEA:79379"/>
        <dbReference type="ChEBI" id="CHEBI:229964"/>
    </reaction>
</comment>
<dbReference type="GO" id="GO:0022857">
    <property type="term" value="F:transmembrane transporter activity"/>
    <property type="evidence" value="ECO:0007669"/>
    <property type="project" value="InterPro"/>
</dbReference>
<feature type="transmembrane region" description="Helical" evidence="26">
    <location>
        <begin position="373"/>
        <end position="391"/>
    </location>
</feature>
<feature type="transmembrane region" description="Helical" evidence="26">
    <location>
        <begin position="103"/>
        <end position="123"/>
    </location>
</feature>
<dbReference type="GO" id="GO:0005886">
    <property type="term" value="C:plasma membrane"/>
    <property type="evidence" value="ECO:0007669"/>
    <property type="project" value="UniProtKB-SubCell"/>
</dbReference>
<evidence type="ECO:0000256" key="5">
    <source>
        <dbReference type="ARBA" id="ARBA00022692"/>
    </source>
</evidence>
<feature type="transmembrane region" description="Helical" evidence="26">
    <location>
        <begin position="130"/>
        <end position="150"/>
    </location>
</feature>
<comment type="subunit">
    <text evidence="25">Homodimer. Interacts with lysosomal protein GLMP (via lumenal domain); the interaction starts while both proteins are still in the endoplasmic reticulum and is required for stabilization of MFSD1 in lysosomes but has no direct effect on its targeting to lysosomes or transporter activity.</text>
</comment>
<evidence type="ECO:0000256" key="12">
    <source>
        <dbReference type="ARBA" id="ARBA00044884"/>
    </source>
</evidence>
<evidence type="ECO:0000256" key="9">
    <source>
        <dbReference type="ARBA" id="ARBA00044876"/>
    </source>
</evidence>
<comment type="subcellular location">
    <subcellularLocation>
        <location evidence="2">Cell membrane</location>
        <topology evidence="2">Multi-pass membrane protein</topology>
    </subcellularLocation>
    <subcellularLocation>
        <location evidence="1">Lysosome membrane</location>
        <topology evidence="1">Multi-pass membrane protein</topology>
    </subcellularLocation>
</comment>
<keyword evidence="7 26" id="KW-0472">Membrane</keyword>
<dbReference type="Pfam" id="PF07690">
    <property type="entry name" value="MFS_1"/>
    <property type="match status" value="1"/>
</dbReference>
<comment type="catalytic activity">
    <reaction evidence="21">
        <text>L-lysyl-glycine(out) = L-lysyl-glycine(in)</text>
        <dbReference type="Rhea" id="RHEA:79407"/>
        <dbReference type="ChEBI" id="CHEBI:191202"/>
    </reaction>
</comment>
<accession>D6GS22</accession>
<evidence type="ECO:0000256" key="10">
    <source>
        <dbReference type="ARBA" id="ARBA00044878"/>
    </source>
</evidence>
<feature type="transmembrane region" description="Helical" evidence="26">
    <location>
        <begin position="190"/>
        <end position="209"/>
    </location>
</feature>
<dbReference type="Gene3D" id="1.20.1250.20">
    <property type="entry name" value="MFS general substrate transporter like domains"/>
    <property type="match status" value="2"/>
</dbReference>
<dbReference type="Proteomes" id="UP000007468">
    <property type="component" value="Chromosome"/>
</dbReference>
<feature type="transmembrane region" description="Helical" evidence="26">
    <location>
        <begin position="397"/>
        <end position="414"/>
    </location>
</feature>
<comment type="catalytic activity">
    <reaction evidence="15">
        <text>L-aspartyl-L-lysine(out) = L-aspartyl-L-lysine(in)</text>
        <dbReference type="Rhea" id="RHEA:79411"/>
        <dbReference type="ChEBI" id="CHEBI:229953"/>
    </reaction>
</comment>
<reference evidence="29" key="1">
    <citation type="submission" date="2010-12" db="EMBL/GenBank/DDBJ databases">
        <title>The genome sequence of Filifactor alocis strain ATCC 35896.</title>
        <authorList>
            <consortium name="The Broad Institute Genome Sequencing Platform"/>
            <person name="Ward D."/>
            <person name="Earl A."/>
            <person name="Feldgarden M."/>
            <person name="Young S.K."/>
            <person name="Gargeya S."/>
            <person name="Zeng Q."/>
            <person name="Alvarado L."/>
            <person name="Berlin A."/>
            <person name="Bochicchio J."/>
            <person name="Chapman S.B."/>
            <person name="Chen Z."/>
            <person name="Freedman E."/>
            <person name="Gellesch M."/>
            <person name="Goldberg J."/>
            <person name="Griggs A."/>
            <person name="Gujja S."/>
            <person name="Heilman E."/>
            <person name="Heiman D."/>
            <person name="Howarth C."/>
            <person name="Mehta T."/>
            <person name="Neiman D."/>
            <person name="Pearson M."/>
            <person name="Roberts A."/>
            <person name="Saif S."/>
            <person name="Shea T."/>
            <person name="Shenoy N."/>
            <person name="Sisk P."/>
            <person name="Stolte C."/>
            <person name="Sykes S."/>
            <person name="White J."/>
            <person name="Yandava C."/>
            <person name="Izard J."/>
            <person name="Blanton J.M."/>
            <person name="Baranova O.V."/>
            <person name="Tanner A.C."/>
            <person name="Dewhirst F.E."/>
            <person name="Haas B."/>
            <person name="Nusbaum C."/>
            <person name="Birren B."/>
        </authorList>
    </citation>
    <scope>NUCLEOTIDE SEQUENCE [LARGE SCALE GENOMIC DNA]</scope>
    <source>
        <strain evidence="29">ATCC 35896 / D40 B5</strain>
    </source>
</reference>
<dbReference type="PROSITE" id="PS50850">
    <property type="entry name" value="MFS"/>
    <property type="match status" value="1"/>
</dbReference>
<keyword evidence="8" id="KW-0458">Lysosome</keyword>
<comment type="catalytic activity">
    <reaction evidence="11">
        <text>L-alpha-aminoacyl-L-arginine(out) = L-alpha-aminoacyl-L-arginine(in)</text>
        <dbReference type="Rhea" id="RHEA:79367"/>
        <dbReference type="ChEBI" id="CHEBI:229968"/>
    </reaction>
</comment>
<comment type="catalytic activity">
    <reaction evidence="18">
        <text>L-arginyl-glycine(out) = L-arginyl-glycine(in)</text>
        <dbReference type="Rhea" id="RHEA:79391"/>
        <dbReference type="ChEBI" id="CHEBI:229955"/>
    </reaction>
</comment>
<comment type="catalytic activity">
    <reaction evidence="14">
        <text>L-alpha-aminoacyl-L-lysine(out) = L-alpha-aminoacyl-L-lysine(in)</text>
        <dbReference type="Rhea" id="RHEA:79383"/>
        <dbReference type="ChEBI" id="CHEBI:229966"/>
    </reaction>
</comment>
<comment type="similarity">
    <text evidence="3">Belongs to the major facilitator superfamily.</text>
</comment>
<comment type="catalytic activity">
    <reaction evidence="20">
        <text>L-alanyl-L-lysine(out) = L-alanyl-L-lysine(in)</text>
        <dbReference type="Rhea" id="RHEA:79415"/>
        <dbReference type="ChEBI" id="CHEBI:192470"/>
    </reaction>
</comment>
<comment type="catalytic activity">
    <reaction evidence="12">
        <text>L-alpha-aminoacyl-L-histidine(out) = L-alpha-aminoacyl-L-histidine(in)</text>
        <dbReference type="Rhea" id="RHEA:79375"/>
        <dbReference type="ChEBI" id="CHEBI:229967"/>
    </reaction>
</comment>
<comment type="catalytic activity">
    <reaction evidence="9">
        <text>L-lysyl-L-alanine(out) = L-lysyl-L-alanine(in)</text>
        <dbReference type="Rhea" id="RHEA:79399"/>
        <dbReference type="ChEBI" id="CHEBI:229954"/>
    </reaction>
</comment>
<sequence>MRLYKNFIDSSRALYFVGVRMIRTKLLSNKDGIITWCAIVMVIMVMFIQRQYIAVMSDFLMAKYQINISKATRLVNATLYGYAVMQIPMGMLLDYFGVRRVLIISWLVVCISTLVMTVTSCYGTALSMRFFIGVGMASSITSIMKVQTIWFDEHYFSHLSAGMALISNVGNLVATVPLSYLISKIGGQNTMWVISFITMVSVLLLFSFVKDKKEEIPEEINIKTSLSEVLCNRKSWSPIIIMFTFISTSTSLFGFWGIRFFSETYRLSVVDASKYMAFLSLGFMLGAPLVSIMDKIFDRNNKLNLNIFSGIYLLMWIYIMLNRGKPPLYIMPFLFVMMGMVLMFHLLPFTVIKKVNKVKNAGIATATVNSMEFFGSSILNFLIGLIVLRGVSVKNAMTVYLISALVCFISTFFINENFDNSADSVMKVDIFES</sequence>
<feature type="transmembrane region" description="Helical" evidence="26">
    <location>
        <begin position="303"/>
        <end position="321"/>
    </location>
</feature>
<dbReference type="HOGENOM" id="CLU_001265_62_0_9"/>
<evidence type="ECO:0000256" key="14">
    <source>
        <dbReference type="ARBA" id="ARBA00044893"/>
    </source>
</evidence>
<evidence type="ECO:0000256" key="1">
    <source>
        <dbReference type="ARBA" id="ARBA00004155"/>
    </source>
</evidence>
<comment type="catalytic activity">
    <reaction evidence="10">
        <text>L-histidyl-glycine(out) = L-histidyl-glycine(in)</text>
        <dbReference type="Rhea" id="RHEA:79395"/>
        <dbReference type="ChEBI" id="CHEBI:229957"/>
    </reaction>
</comment>
<evidence type="ECO:0000256" key="18">
    <source>
        <dbReference type="ARBA" id="ARBA00044903"/>
    </source>
</evidence>
<evidence type="ECO:0000256" key="2">
    <source>
        <dbReference type="ARBA" id="ARBA00004651"/>
    </source>
</evidence>
<keyword evidence="5 26" id="KW-0812">Transmembrane</keyword>
<evidence type="ECO:0000256" key="4">
    <source>
        <dbReference type="ARBA" id="ARBA00022448"/>
    </source>
</evidence>
<dbReference type="InterPro" id="IPR020846">
    <property type="entry name" value="MFS_dom"/>
</dbReference>
<dbReference type="KEGG" id="faa:HMPREF0389_00378"/>
<name>D6GS22_FILAD</name>
<keyword evidence="29" id="KW-1185">Reference proteome</keyword>
<evidence type="ECO:0000256" key="11">
    <source>
        <dbReference type="ARBA" id="ARBA00044881"/>
    </source>
</evidence>
<organism evidence="28 29">
    <name type="scientific">Filifactor alocis (strain ATCC 35896 / CCUG 47790 / D40 B5)</name>
    <name type="common">Fusobacterium alocis</name>
    <dbReference type="NCBI Taxonomy" id="546269"/>
    <lineage>
        <taxon>Bacteria</taxon>
        <taxon>Bacillati</taxon>
        <taxon>Bacillota</taxon>
        <taxon>Clostridia</taxon>
        <taxon>Peptostreptococcales</taxon>
        <taxon>Filifactoraceae</taxon>
        <taxon>Filifactor</taxon>
    </lineage>
</organism>
<dbReference type="EMBL" id="CP002390">
    <property type="protein sequence ID" value="EFE28463.2"/>
    <property type="molecule type" value="Genomic_DNA"/>
</dbReference>
<keyword evidence="6 26" id="KW-1133">Transmembrane helix</keyword>
<evidence type="ECO:0000256" key="3">
    <source>
        <dbReference type="ARBA" id="ARBA00008335"/>
    </source>
</evidence>
<dbReference type="InterPro" id="IPR036259">
    <property type="entry name" value="MFS_trans_sf"/>
</dbReference>
<dbReference type="InterPro" id="IPR011701">
    <property type="entry name" value="MFS"/>
</dbReference>
<evidence type="ECO:0000256" key="26">
    <source>
        <dbReference type="SAM" id="Phobius"/>
    </source>
</evidence>
<evidence type="ECO:0000256" key="21">
    <source>
        <dbReference type="ARBA" id="ARBA00044924"/>
    </source>
</evidence>
<evidence type="ECO:0000256" key="16">
    <source>
        <dbReference type="ARBA" id="ARBA00044899"/>
    </source>
</evidence>
<dbReference type="AlphaFoldDB" id="D6GS22"/>
<evidence type="ECO:0000313" key="28">
    <source>
        <dbReference type="EMBL" id="EFE28463.2"/>
    </source>
</evidence>
<evidence type="ECO:0000256" key="24">
    <source>
        <dbReference type="ARBA" id="ARBA00045709"/>
    </source>
</evidence>
<feature type="transmembrane region" description="Helical" evidence="26">
    <location>
        <begin position="33"/>
        <end position="53"/>
    </location>
</feature>
<dbReference type="GO" id="GO:0005765">
    <property type="term" value="C:lysosomal membrane"/>
    <property type="evidence" value="ECO:0007669"/>
    <property type="project" value="UniProtKB-SubCell"/>
</dbReference>
<comment type="catalytic activity">
    <reaction evidence="17">
        <text>L-lysyl-L-lysine(out) = L-lysyl-L-lysine(in)</text>
        <dbReference type="Rhea" id="RHEA:79403"/>
        <dbReference type="ChEBI" id="CHEBI:229956"/>
    </reaction>
</comment>
<dbReference type="eggNOG" id="COG0738">
    <property type="taxonomic scope" value="Bacteria"/>
</dbReference>
<evidence type="ECO:0000256" key="20">
    <source>
        <dbReference type="ARBA" id="ARBA00044919"/>
    </source>
</evidence>
<dbReference type="OrthoDB" id="9773404at2"/>
<dbReference type="PANTHER" id="PTHR23512">
    <property type="entry name" value="MAJOR FACILITATOR SUPERFAMILY DOMAIN-CONTAINING PROTEIN 1"/>
    <property type="match status" value="1"/>
</dbReference>
<evidence type="ECO:0000256" key="15">
    <source>
        <dbReference type="ARBA" id="ARBA00044898"/>
    </source>
</evidence>
<feature type="transmembrane region" description="Helical" evidence="26">
    <location>
        <begin position="239"/>
        <end position="261"/>
    </location>
</feature>
<evidence type="ECO:0000259" key="27">
    <source>
        <dbReference type="PROSITE" id="PS50850"/>
    </source>
</evidence>
<feature type="transmembrane region" description="Helical" evidence="26">
    <location>
        <begin position="74"/>
        <end position="97"/>
    </location>
</feature>
<dbReference type="STRING" id="546269.HMPREF0389_00378"/>